<evidence type="ECO:0000259" key="1">
    <source>
        <dbReference type="SMART" id="SM00474"/>
    </source>
</evidence>
<gene>
    <name evidence="3" type="primary">CSON005227</name>
</gene>
<name>A0A336MQF4_CULSO</name>
<dbReference type="SUPFAM" id="SSF53098">
    <property type="entry name" value="Ribonuclease H-like"/>
    <property type="match status" value="1"/>
</dbReference>
<dbReference type="VEuPathDB" id="VectorBase:CSON005227"/>
<accession>A0A336MQF4</accession>
<dbReference type="InterPro" id="IPR036397">
    <property type="entry name" value="RNaseH_sf"/>
</dbReference>
<dbReference type="InterPro" id="IPR052144">
    <property type="entry name" value="piRNA_biogenesis_EXD1"/>
</dbReference>
<reference evidence="2" key="1">
    <citation type="submission" date="2018-04" db="EMBL/GenBank/DDBJ databases">
        <authorList>
            <person name="Go L.Y."/>
            <person name="Mitchell J.A."/>
        </authorList>
    </citation>
    <scope>NUCLEOTIDE SEQUENCE</scope>
    <source>
        <tissue evidence="2">Whole organism</tissue>
    </source>
</reference>
<protein>
    <submittedName>
        <fullName evidence="3">CSON005227 protein</fullName>
    </submittedName>
</protein>
<dbReference type="PANTHER" id="PTHR46628:SF1">
    <property type="entry name" value="PIRNA BIOGENESIS PROTEIN EXD1"/>
    <property type="match status" value="1"/>
</dbReference>
<reference evidence="3" key="2">
    <citation type="submission" date="2018-07" db="EMBL/GenBank/DDBJ databases">
        <authorList>
            <person name="Quirk P.G."/>
            <person name="Krulwich T.A."/>
        </authorList>
    </citation>
    <scope>NUCLEOTIDE SEQUENCE</scope>
</reference>
<dbReference type="PANTHER" id="PTHR46628">
    <property type="entry name" value="PIRNA BIOGENESIS PROTEIN EXD1"/>
    <property type="match status" value="1"/>
</dbReference>
<evidence type="ECO:0000313" key="3">
    <source>
        <dbReference type="EMBL" id="SSX32642.1"/>
    </source>
</evidence>
<feature type="domain" description="3'-5' exonuclease" evidence="1">
    <location>
        <begin position="119"/>
        <end position="288"/>
    </location>
</feature>
<dbReference type="GO" id="GO:0008408">
    <property type="term" value="F:3'-5' exonuclease activity"/>
    <property type="evidence" value="ECO:0007669"/>
    <property type="project" value="InterPro"/>
</dbReference>
<dbReference type="AlphaFoldDB" id="A0A336MQF4"/>
<dbReference type="GO" id="GO:1990923">
    <property type="term" value="C:PET complex"/>
    <property type="evidence" value="ECO:0007669"/>
    <property type="project" value="TreeGrafter"/>
</dbReference>
<dbReference type="EMBL" id="UFQT01002092">
    <property type="protein sequence ID" value="SSX32642.1"/>
    <property type="molecule type" value="Genomic_DNA"/>
</dbReference>
<dbReference type="InterPro" id="IPR002562">
    <property type="entry name" value="3'-5'_exonuclease_dom"/>
</dbReference>
<sequence length="365" mass="42156">MNVEKLAGQLMIGQTIVLELIEEIVVGELIVKKLPSHLRLKNCRDYKTNEDLGLNNIYYLNEIKNIKVFREQSKDKQTEEVTTHSSHKNTNVSKSKNSISIDIRTETSSKIQNLTTKHIFIDRYDSKYFDACKDMQNSRQISISLEDVRFGRRSKASIIIVGTDNRIYIFDLLSLNGINKELKSILESKSICKVIHNSKMTYDYLKYACNIKLHFVFDTMMAYFYVSGTREALTVNELITQIFNLPYIEPSKNIIWDSRPISKETLCQAAFSVAFLIEVQQYLMHRHLLKSFYSASAAAMYSFSSKDEYPYTIKGVNENEIVEGVKFDLNLDEKIDLRENHVEKCQIDDNSVNGESESASYHSYD</sequence>
<dbReference type="InterPro" id="IPR012337">
    <property type="entry name" value="RNaseH-like_sf"/>
</dbReference>
<organism evidence="3">
    <name type="scientific">Culicoides sonorensis</name>
    <name type="common">Biting midge</name>
    <dbReference type="NCBI Taxonomy" id="179676"/>
    <lineage>
        <taxon>Eukaryota</taxon>
        <taxon>Metazoa</taxon>
        <taxon>Ecdysozoa</taxon>
        <taxon>Arthropoda</taxon>
        <taxon>Hexapoda</taxon>
        <taxon>Insecta</taxon>
        <taxon>Pterygota</taxon>
        <taxon>Neoptera</taxon>
        <taxon>Endopterygota</taxon>
        <taxon>Diptera</taxon>
        <taxon>Nematocera</taxon>
        <taxon>Chironomoidea</taxon>
        <taxon>Ceratopogonidae</taxon>
        <taxon>Ceratopogoninae</taxon>
        <taxon>Culicoides</taxon>
        <taxon>Monoculicoides</taxon>
    </lineage>
</organism>
<dbReference type="EMBL" id="UFQS01002092">
    <property type="protein sequence ID" value="SSX13203.1"/>
    <property type="molecule type" value="Genomic_DNA"/>
</dbReference>
<evidence type="ECO:0000313" key="2">
    <source>
        <dbReference type="EMBL" id="SSX13203.1"/>
    </source>
</evidence>
<dbReference type="Pfam" id="PF01612">
    <property type="entry name" value="DNA_pol_A_exo1"/>
    <property type="match status" value="1"/>
</dbReference>
<proteinExistence type="predicted"/>
<dbReference type="Gene3D" id="3.30.420.10">
    <property type="entry name" value="Ribonuclease H-like superfamily/Ribonuclease H"/>
    <property type="match status" value="1"/>
</dbReference>
<dbReference type="GO" id="GO:0034587">
    <property type="term" value="P:piRNA processing"/>
    <property type="evidence" value="ECO:0007669"/>
    <property type="project" value="TreeGrafter"/>
</dbReference>
<dbReference type="SMART" id="SM00474">
    <property type="entry name" value="35EXOc"/>
    <property type="match status" value="1"/>
</dbReference>
<dbReference type="GO" id="GO:0003676">
    <property type="term" value="F:nucleic acid binding"/>
    <property type="evidence" value="ECO:0007669"/>
    <property type="project" value="InterPro"/>
</dbReference>